<sequence>MRYRNNSYYFETCPTTHIQYSAPFSF</sequence>
<name>A0A2P2QKN9_RHIMU</name>
<dbReference type="AlphaFoldDB" id="A0A2P2QKN9"/>
<evidence type="ECO:0000313" key="1">
    <source>
        <dbReference type="EMBL" id="MBX67556.1"/>
    </source>
</evidence>
<proteinExistence type="predicted"/>
<dbReference type="EMBL" id="GGEC01087072">
    <property type="protein sequence ID" value="MBX67556.1"/>
    <property type="molecule type" value="Transcribed_RNA"/>
</dbReference>
<accession>A0A2P2QKN9</accession>
<protein>
    <submittedName>
        <fullName evidence="1">Uncharacterized protein</fullName>
    </submittedName>
</protein>
<organism evidence="1">
    <name type="scientific">Rhizophora mucronata</name>
    <name type="common">Asiatic mangrove</name>
    <dbReference type="NCBI Taxonomy" id="61149"/>
    <lineage>
        <taxon>Eukaryota</taxon>
        <taxon>Viridiplantae</taxon>
        <taxon>Streptophyta</taxon>
        <taxon>Embryophyta</taxon>
        <taxon>Tracheophyta</taxon>
        <taxon>Spermatophyta</taxon>
        <taxon>Magnoliopsida</taxon>
        <taxon>eudicotyledons</taxon>
        <taxon>Gunneridae</taxon>
        <taxon>Pentapetalae</taxon>
        <taxon>rosids</taxon>
        <taxon>fabids</taxon>
        <taxon>Malpighiales</taxon>
        <taxon>Rhizophoraceae</taxon>
        <taxon>Rhizophora</taxon>
    </lineage>
</organism>
<reference evidence="1" key="1">
    <citation type="submission" date="2018-02" db="EMBL/GenBank/DDBJ databases">
        <title>Rhizophora mucronata_Transcriptome.</title>
        <authorList>
            <person name="Meera S.P."/>
            <person name="Sreeshan A."/>
            <person name="Augustine A."/>
        </authorList>
    </citation>
    <scope>NUCLEOTIDE SEQUENCE</scope>
    <source>
        <tissue evidence="1">Leaf</tissue>
    </source>
</reference>